<dbReference type="AlphaFoldDB" id="A0A0G1MKV5"/>
<protein>
    <submittedName>
        <fullName evidence="1">Uncharacterized protein</fullName>
    </submittedName>
</protein>
<gene>
    <name evidence="1" type="ORF">UX13_C0052G0008</name>
</gene>
<feature type="non-terminal residue" evidence="1">
    <location>
        <position position="1"/>
    </location>
</feature>
<proteinExistence type="predicted"/>
<comment type="caution">
    <text evidence="1">The sequence shown here is derived from an EMBL/GenBank/DDBJ whole genome shotgun (WGS) entry which is preliminary data.</text>
</comment>
<sequence>WLIYSKSADAWFVNRFRVGTQMDHSFRELHQILDGLGLLTHFAKRIAEPDDLKNPSKDLWRITSPSNLEALIREYLNLARIKHCKPVLNLYPQEKDK</sequence>
<organism evidence="1 2">
    <name type="scientific">Candidatus Woesebacteria bacterium GW2011_GWB1_45_5</name>
    <dbReference type="NCBI Taxonomy" id="1618581"/>
    <lineage>
        <taxon>Bacteria</taxon>
        <taxon>Candidatus Woeseibacteriota</taxon>
    </lineage>
</organism>
<reference evidence="1 2" key="1">
    <citation type="journal article" date="2015" name="Nature">
        <title>rRNA introns, odd ribosomes, and small enigmatic genomes across a large radiation of phyla.</title>
        <authorList>
            <person name="Brown C.T."/>
            <person name="Hug L.A."/>
            <person name="Thomas B.C."/>
            <person name="Sharon I."/>
            <person name="Castelle C.J."/>
            <person name="Singh A."/>
            <person name="Wilkins M.J."/>
            <person name="Williams K.H."/>
            <person name="Banfield J.F."/>
        </authorList>
    </citation>
    <scope>NUCLEOTIDE SEQUENCE [LARGE SCALE GENOMIC DNA]</scope>
</reference>
<name>A0A0G1MKV5_9BACT</name>
<dbReference type="Proteomes" id="UP000034329">
    <property type="component" value="Unassembled WGS sequence"/>
</dbReference>
<dbReference type="EMBL" id="LCLA01000052">
    <property type="protein sequence ID" value="KKU08996.1"/>
    <property type="molecule type" value="Genomic_DNA"/>
</dbReference>
<accession>A0A0G1MKV5</accession>
<evidence type="ECO:0000313" key="2">
    <source>
        <dbReference type="Proteomes" id="UP000034329"/>
    </source>
</evidence>
<evidence type="ECO:0000313" key="1">
    <source>
        <dbReference type="EMBL" id="KKU08996.1"/>
    </source>
</evidence>